<gene>
    <name evidence="1" type="ORF">Airi02_039200</name>
</gene>
<name>A0A9W6S026_9ACTN</name>
<dbReference type="AlphaFoldDB" id="A0A9W6S026"/>
<dbReference type="EMBL" id="BSTK01000005">
    <property type="protein sequence ID" value="GLY85991.1"/>
    <property type="molecule type" value="Genomic_DNA"/>
</dbReference>
<evidence type="ECO:0000313" key="1">
    <source>
        <dbReference type="EMBL" id="GLY85991.1"/>
    </source>
</evidence>
<sequence>MLSGSHRRIRYSPDSDPVEVAELLAVFLRGERAEKAAAGLDRTFIPLPSVRKTPEPTVALGFDALGDGSDRCFECTGTLISC</sequence>
<organism evidence="1 2">
    <name type="scientific">Actinoallomurus iriomotensis</name>
    <dbReference type="NCBI Taxonomy" id="478107"/>
    <lineage>
        <taxon>Bacteria</taxon>
        <taxon>Bacillati</taxon>
        <taxon>Actinomycetota</taxon>
        <taxon>Actinomycetes</taxon>
        <taxon>Streptosporangiales</taxon>
        <taxon>Thermomonosporaceae</taxon>
        <taxon>Actinoallomurus</taxon>
    </lineage>
</organism>
<protein>
    <submittedName>
        <fullName evidence="1">Uncharacterized protein</fullName>
    </submittedName>
</protein>
<accession>A0A9W6S026</accession>
<comment type="caution">
    <text evidence="1">The sequence shown here is derived from an EMBL/GenBank/DDBJ whole genome shotgun (WGS) entry which is preliminary data.</text>
</comment>
<reference evidence="1" key="1">
    <citation type="submission" date="2023-03" db="EMBL/GenBank/DDBJ databases">
        <title>Actinoallomurus iriomotensis NBRC 103684.</title>
        <authorList>
            <person name="Ichikawa N."/>
            <person name="Sato H."/>
            <person name="Tonouchi N."/>
        </authorList>
    </citation>
    <scope>NUCLEOTIDE SEQUENCE</scope>
    <source>
        <strain evidence="1">NBRC 103684</strain>
    </source>
</reference>
<dbReference type="Proteomes" id="UP001165074">
    <property type="component" value="Unassembled WGS sequence"/>
</dbReference>
<proteinExistence type="predicted"/>
<evidence type="ECO:0000313" key="2">
    <source>
        <dbReference type="Proteomes" id="UP001165074"/>
    </source>
</evidence>
<keyword evidence="2" id="KW-1185">Reference proteome</keyword>